<dbReference type="AlphaFoldDB" id="A0A6J7BQX7"/>
<dbReference type="Pfam" id="PF00561">
    <property type="entry name" value="Abhydrolase_1"/>
    <property type="match status" value="1"/>
</dbReference>
<reference evidence="2" key="1">
    <citation type="submission" date="2020-05" db="EMBL/GenBank/DDBJ databases">
        <authorList>
            <person name="Chiriac C."/>
            <person name="Salcher M."/>
            <person name="Ghai R."/>
            <person name="Kavagutti S V."/>
        </authorList>
    </citation>
    <scope>NUCLEOTIDE SEQUENCE</scope>
</reference>
<accession>A0A6J7BQX7</accession>
<organism evidence="2">
    <name type="scientific">freshwater metagenome</name>
    <dbReference type="NCBI Taxonomy" id="449393"/>
    <lineage>
        <taxon>unclassified sequences</taxon>
        <taxon>metagenomes</taxon>
        <taxon>ecological metagenomes</taxon>
    </lineage>
</organism>
<gene>
    <name evidence="2" type="ORF">UFOPK3268_00523</name>
    <name evidence="3" type="ORF">UFOPK4150_01445</name>
</gene>
<evidence type="ECO:0000259" key="1">
    <source>
        <dbReference type="Pfam" id="PF00561"/>
    </source>
</evidence>
<evidence type="ECO:0000313" key="3">
    <source>
        <dbReference type="EMBL" id="CAB5035123.1"/>
    </source>
</evidence>
<dbReference type="PANTHER" id="PTHR43194:SF2">
    <property type="entry name" value="PEROXISOMAL MEMBRANE PROTEIN LPX1"/>
    <property type="match status" value="1"/>
</dbReference>
<dbReference type="InterPro" id="IPR029058">
    <property type="entry name" value="AB_hydrolase_fold"/>
</dbReference>
<name>A0A6J7BQX7_9ZZZZ</name>
<proteinExistence type="predicted"/>
<dbReference type="PANTHER" id="PTHR43194">
    <property type="entry name" value="HYDROLASE ALPHA/BETA FOLD FAMILY"/>
    <property type="match status" value="1"/>
</dbReference>
<dbReference type="EMBL" id="CAFBIZ010000047">
    <property type="protein sequence ID" value="CAB4847942.1"/>
    <property type="molecule type" value="Genomic_DNA"/>
</dbReference>
<dbReference type="Gene3D" id="3.40.50.1820">
    <property type="entry name" value="alpha/beta hydrolase"/>
    <property type="match status" value="1"/>
</dbReference>
<dbReference type="EMBL" id="CAFBPU010000029">
    <property type="protein sequence ID" value="CAB5035123.1"/>
    <property type="molecule type" value="Genomic_DNA"/>
</dbReference>
<protein>
    <submittedName>
        <fullName evidence="2">Unannotated protein</fullName>
    </submittedName>
</protein>
<sequence length="373" mass="39831">MSSTDFSRAMSNPGRIAGVIGALGAAAAVGAAVGVAAERVLVRRSLRTDPERDEPFGGLRGRVVPVTASDGTHLHVEVEEPPPGSAADRADDGLTVVFCHGYALEEDSWHYQRRDLRALGRLVFWDQRSHGRSGRGPAENATIDQLGRDLESVLEAVAPTGPLVLVGHSMGGMTVMSYAAHHPTVFGDRVRGVALLATSSGGLADVPLGMPLPMARIFHSAAPQVAGVLARRKDLVERGRRAGSDIAYLMTKVYSFGSNVPPSLTGFVHRMLSATPIDVVAEFLPTLQTHDKRTALEALGRVDTLVIVGDSDMLTPSRHSDEIVRHVPGAELVIIPDSGHMVMLEKYPEVNQHLRELVGRVRKGLSPGTLETA</sequence>
<evidence type="ECO:0000313" key="2">
    <source>
        <dbReference type="EMBL" id="CAB4847942.1"/>
    </source>
</evidence>
<feature type="domain" description="AB hydrolase-1" evidence="1">
    <location>
        <begin position="95"/>
        <end position="346"/>
    </location>
</feature>
<dbReference type="InterPro" id="IPR000073">
    <property type="entry name" value="AB_hydrolase_1"/>
</dbReference>
<dbReference type="SUPFAM" id="SSF53474">
    <property type="entry name" value="alpha/beta-Hydrolases"/>
    <property type="match status" value="1"/>
</dbReference>
<dbReference type="InterPro" id="IPR050228">
    <property type="entry name" value="Carboxylesterase_BioH"/>
</dbReference>